<evidence type="ECO:0000256" key="1">
    <source>
        <dbReference type="SAM" id="MobiDB-lite"/>
    </source>
</evidence>
<dbReference type="AlphaFoldDB" id="A0A132MYK4"/>
<sequence length="50" mass="5426">MLFDDNPDALRDVLKTQRRDQPPPAPARPVPEPGLVPVRIPARCGGEVPA</sequence>
<organism evidence="2 3">
    <name type="scientific">Carbonactinospora thermoautotrophica</name>
    <dbReference type="NCBI Taxonomy" id="1469144"/>
    <lineage>
        <taxon>Bacteria</taxon>
        <taxon>Bacillati</taxon>
        <taxon>Actinomycetota</taxon>
        <taxon>Actinomycetes</taxon>
        <taxon>Kitasatosporales</taxon>
        <taxon>Carbonactinosporaceae</taxon>
        <taxon>Carbonactinospora</taxon>
    </lineage>
</organism>
<dbReference type="STRING" id="1469144.LI90_4008"/>
<dbReference type="PATRIC" id="fig|1469144.10.peg.4293"/>
<evidence type="ECO:0000313" key="3">
    <source>
        <dbReference type="Proteomes" id="UP000070188"/>
    </source>
</evidence>
<gene>
    <name evidence="2" type="ORF">LI90_4008</name>
</gene>
<dbReference type="EMBL" id="LAXD01000001">
    <property type="protein sequence ID" value="KWX02959.1"/>
    <property type="molecule type" value="Genomic_DNA"/>
</dbReference>
<name>A0A132MYK4_9ACTN</name>
<keyword evidence="3" id="KW-1185">Reference proteome</keyword>
<protein>
    <submittedName>
        <fullName evidence="2">Uncharacterized protein</fullName>
    </submittedName>
</protein>
<feature type="compositionally biased region" description="Pro residues" evidence="1">
    <location>
        <begin position="22"/>
        <end position="34"/>
    </location>
</feature>
<evidence type="ECO:0000313" key="2">
    <source>
        <dbReference type="EMBL" id="KWX02959.1"/>
    </source>
</evidence>
<proteinExistence type="predicted"/>
<dbReference type="Proteomes" id="UP000070188">
    <property type="component" value="Unassembled WGS sequence"/>
</dbReference>
<feature type="compositionally biased region" description="Basic and acidic residues" evidence="1">
    <location>
        <begin position="8"/>
        <end position="21"/>
    </location>
</feature>
<reference evidence="3" key="1">
    <citation type="submission" date="2015-04" db="EMBL/GenBank/DDBJ databases">
        <title>Physiological reanalysis, assessment of diazotrophy, and genome sequences of multiple isolates of Streptomyces thermoautotrophicus.</title>
        <authorList>
            <person name="MacKellar D.C."/>
            <person name="Lieber L."/>
            <person name="Norman J."/>
            <person name="Bolger A."/>
            <person name="Tobin C."/>
            <person name="Murray J.W."/>
            <person name="Chang R."/>
            <person name="Ford T."/>
            <person name="Nguyen P.Q."/>
            <person name="Woodward J."/>
            <person name="Permingeat H."/>
            <person name="Joshi N.S."/>
            <person name="Silver P.A."/>
            <person name="Usadel B."/>
            <person name="Rutherford A.W."/>
            <person name="Friesen M."/>
            <person name="Prell J."/>
        </authorList>
    </citation>
    <scope>NUCLEOTIDE SEQUENCE [LARGE SCALE GENOMIC DNA]</scope>
    <source>
        <strain evidence="3">H1</strain>
    </source>
</reference>
<feature type="region of interest" description="Disordered" evidence="1">
    <location>
        <begin position="1"/>
        <end position="50"/>
    </location>
</feature>
<comment type="caution">
    <text evidence="2">The sequence shown here is derived from an EMBL/GenBank/DDBJ whole genome shotgun (WGS) entry which is preliminary data.</text>
</comment>
<accession>A0A132MYK4</accession>